<dbReference type="PANTHER" id="PTHR43806:SF11">
    <property type="entry name" value="CEREVISIN-RELATED"/>
    <property type="match status" value="1"/>
</dbReference>
<evidence type="ECO:0000256" key="4">
    <source>
        <dbReference type="ARBA" id="ARBA00022825"/>
    </source>
</evidence>
<dbReference type="Proteomes" id="UP000298551">
    <property type="component" value="Chromosome"/>
</dbReference>
<dbReference type="InterPro" id="IPR036852">
    <property type="entry name" value="Peptidase_S8/S53_dom_sf"/>
</dbReference>
<dbReference type="OrthoDB" id="6129453at2"/>
<evidence type="ECO:0000256" key="2">
    <source>
        <dbReference type="ARBA" id="ARBA00022670"/>
    </source>
</evidence>
<evidence type="ECO:0000256" key="3">
    <source>
        <dbReference type="ARBA" id="ARBA00022801"/>
    </source>
</evidence>
<organism evidence="7 8">
    <name type="scientific">Pseudomonas putida</name>
    <name type="common">Arthrobacter siderocapsulatus</name>
    <dbReference type="NCBI Taxonomy" id="303"/>
    <lineage>
        <taxon>Bacteria</taxon>
        <taxon>Pseudomonadati</taxon>
        <taxon>Pseudomonadota</taxon>
        <taxon>Gammaproteobacteria</taxon>
        <taxon>Pseudomonadales</taxon>
        <taxon>Pseudomonadaceae</taxon>
        <taxon>Pseudomonas</taxon>
    </lineage>
</organism>
<gene>
    <name evidence="7" type="ORF">E6B08_11515</name>
</gene>
<feature type="region of interest" description="Disordered" evidence="5">
    <location>
        <begin position="221"/>
        <end position="241"/>
    </location>
</feature>
<dbReference type="InterPro" id="IPR000209">
    <property type="entry name" value="Peptidase_S8/S53_dom"/>
</dbReference>
<accession>A0A4D6X6W7</accession>
<dbReference type="GO" id="GO:0006508">
    <property type="term" value="P:proteolysis"/>
    <property type="evidence" value="ECO:0007669"/>
    <property type="project" value="UniProtKB-KW"/>
</dbReference>
<keyword evidence="3" id="KW-0378">Hydrolase</keyword>
<evidence type="ECO:0000313" key="8">
    <source>
        <dbReference type="Proteomes" id="UP000298551"/>
    </source>
</evidence>
<dbReference type="EMBL" id="CP039371">
    <property type="protein sequence ID" value="QCI11946.1"/>
    <property type="molecule type" value="Genomic_DNA"/>
</dbReference>
<evidence type="ECO:0000256" key="5">
    <source>
        <dbReference type="SAM" id="MobiDB-lite"/>
    </source>
</evidence>
<keyword evidence="4" id="KW-0720">Serine protease</keyword>
<comment type="similarity">
    <text evidence="1">Belongs to the peptidase S8 family.</text>
</comment>
<dbReference type="CDD" id="cd00306">
    <property type="entry name" value="Peptidases_S8_S53"/>
    <property type="match status" value="1"/>
</dbReference>
<dbReference type="AlphaFoldDB" id="A0A4D6X6W7"/>
<evidence type="ECO:0000256" key="1">
    <source>
        <dbReference type="ARBA" id="ARBA00011073"/>
    </source>
</evidence>
<dbReference type="Gene3D" id="3.40.50.200">
    <property type="entry name" value="Peptidase S8/S53 domain"/>
    <property type="match status" value="1"/>
</dbReference>
<evidence type="ECO:0000313" key="7">
    <source>
        <dbReference type="EMBL" id="QCI11946.1"/>
    </source>
</evidence>
<sequence>MPAPFRVPVNVALGRKEMAGMGKRALGLLALVVILMSNAGEAASAIRIERLAICGPWTPGPPRSWCVQVSGMSGAMPVVLLDGHPLPARNVTRNGQTLRLYLPRQDVDSGPLWLRDGSRTSNPVWLSMRPSHVLSASPERQVFIADQLVTSVDLLGVLLRDEVKGVPEARRIAKAHGLQIVGAIAPLNLYQMRLPSTTLLERNAMVQALGREPDVETVLVEDDNRPDGQSPRKATTPPDQQGWMANRFDQGVDLYVRQTAWEPRRPGNVSVGVIEKGVNFESPDFAELAAPCGQAGVCLHARHSQPENAHGSIVTGMLVARIVEGGNRGLLSRIGSLGEGFKVIVDIGGETGVVGRVAASVNLVQDQVRVLNWSWGVHRMGRLDMAGEPVTANVRSDLAFDGYERLLVRFFAWLKREYPQVLVVNSAGNTASSTDDHLPASLPSEQLLVVGAHQRSGRDVAVEDARFVVRRGNSNLGPRVDITAAACPRPPLTAAPEVGRGGGCGTSYSAALVSAAVAAVVSINPDLQPAQIKLCYGAAPCPWPPGRAWS</sequence>
<feature type="domain" description="Peptidase S8/S53" evidence="6">
    <location>
        <begin position="268"/>
        <end position="533"/>
    </location>
</feature>
<name>A0A4D6X6W7_PSEPU</name>
<evidence type="ECO:0000259" key="6">
    <source>
        <dbReference type="Pfam" id="PF00082"/>
    </source>
</evidence>
<dbReference type="GO" id="GO:0004252">
    <property type="term" value="F:serine-type endopeptidase activity"/>
    <property type="evidence" value="ECO:0007669"/>
    <property type="project" value="InterPro"/>
</dbReference>
<dbReference type="Pfam" id="PF00082">
    <property type="entry name" value="Peptidase_S8"/>
    <property type="match status" value="1"/>
</dbReference>
<protein>
    <recommendedName>
        <fullName evidence="6">Peptidase S8/S53 domain-containing protein</fullName>
    </recommendedName>
</protein>
<keyword evidence="2" id="KW-0645">Protease</keyword>
<dbReference type="InterPro" id="IPR050131">
    <property type="entry name" value="Peptidase_S8_subtilisin-like"/>
</dbReference>
<dbReference type="SUPFAM" id="SSF52743">
    <property type="entry name" value="Subtilisin-like"/>
    <property type="match status" value="1"/>
</dbReference>
<proteinExistence type="inferred from homology"/>
<dbReference type="PANTHER" id="PTHR43806">
    <property type="entry name" value="PEPTIDASE S8"/>
    <property type="match status" value="1"/>
</dbReference>
<reference evidence="8" key="1">
    <citation type="submission" date="2019-04" db="EMBL/GenBank/DDBJ databases">
        <title>Genome sequence of Pseudomonas putida 1290, an auxin catabolizing strain.</title>
        <authorList>
            <person name="Laird T.S."/>
            <person name="Leveau J.H.J."/>
        </authorList>
    </citation>
    <scope>NUCLEOTIDE SEQUENCE [LARGE SCALE GENOMIC DNA]</scope>
    <source>
        <strain evidence="8">1290</strain>
    </source>
</reference>